<feature type="transmembrane region" description="Helical" evidence="12">
    <location>
        <begin position="153"/>
        <end position="172"/>
    </location>
</feature>
<reference evidence="13 14" key="1">
    <citation type="journal article" date="2016" name="Nat. Commun.">
        <title>Thousands of microbial genomes shed light on interconnected biogeochemical processes in an aquifer system.</title>
        <authorList>
            <person name="Anantharaman K."/>
            <person name="Brown C.T."/>
            <person name="Hug L.A."/>
            <person name="Sharon I."/>
            <person name="Castelle C.J."/>
            <person name="Probst A.J."/>
            <person name="Thomas B.C."/>
            <person name="Singh A."/>
            <person name="Wilkins M.J."/>
            <person name="Karaoz U."/>
            <person name="Brodie E.L."/>
            <person name="Williams K.H."/>
            <person name="Hubbard S.S."/>
            <person name="Banfield J.F."/>
        </authorList>
    </citation>
    <scope>NUCLEOTIDE SEQUENCE [LARGE SCALE GENOMIC DNA]</scope>
</reference>
<protein>
    <recommendedName>
        <fullName evidence="15">CDP-diacylglycerol--glycerol-3-phosphate 3-phosphatidyltransferase</fullName>
    </recommendedName>
</protein>
<keyword evidence="9" id="KW-0594">Phospholipid biosynthesis</keyword>
<feature type="transmembrane region" description="Helical" evidence="12">
    <location>
        <begin position="21"/>
        <end position="40"/>
    </location>
</feature>
<evidence type="ECO:0000256" key="11">
    <source>
        <dbReference type="RuleBase" id="RU003750"/>
    </source>
</evidence>
<feature type="transmembrane region" description="Helical" evidence="12">
    <location>
        <begin position="192"/>
        <end position="210"/>
    </location>
</feature>
<dbReference type="EMBL" id="MFIX01000168">
    <property type="protein sequence ID" value="OGG02871.1"/>
    <property type="molecule type" value="Genomic_DNA"/>
</dbReference>
<dbReference type="Proteomes" id="UP000179129">
    <property type="component" value="Unassembled WGS sequence"/>
</dbReference>
<dbReference type="InterPro" id="IPR048254">
    <property type="entry name" value="CDP_ALCOHOL_P_TRANSF_CS"/>
</dbReference>
<evidence type="ECO:0000256" key="7">
    <source>
        <dbReference type="ARBA" id="ARBA00023098"/>
    </source>
</evidence>
<evidence type="ECO:0000256" key="5">
    <source>
        <dbReference type="ARBA" id="ARBA00022692"/>
    </source>
</evidence>
<dbReference type="PIRSF" id="PIRSF000847">
    <property type="entry name" value="Phos_ph_gly_syn"/>
    <property type="match status" value="1"/>
</dbReference>
<keyword evidence="4 11" id="KW-0808">Transferase</keyword>
<evidence type="ECO:0000256" key="8">
    <source>
        <dbReference type="ARBA" id="ARBA00023136"/>
    </source>
</evidence>
<evidence type="ECO:0000313" key="14">
    <source>
        <dbReference type="Proteomes" id="UP000179129"/>
    </source>
</evidence>
<evidence type="ECO:0000256" key="2">
    <source>
        <dbReference type="ARBA" id="ARBA00010441"/>
    </source>
</evidence>
<feature type="transmembrane region" description="Helical" evidence="12">
    <location>
        <begin position="46"/>
        <end position="65"/>
    </location>
</feature>
<evidence type="ECO:0000256" key="4">
    <source>
        <dbReference type="ARBA" id="ARBA00022679"/>
    </source>
</evidence>
<dbReference type="GO" id="GO:0046474">
    <property type="term" value="P:glycerophospholipid biosynthetic process"/>
    <property type="evidence" value="ECO:0007669"/>
    <property type="project" value="TreeGrafter"/>
</dbReference>
<dbReference type="Gene3D" id="1.20.120.1760">
    <property type="match status" value="1"/>
</dbReference>
<keyword evidence="6 12" id="KW-1133">Transmembrane helix</keyword>
<evidence type="ECO:0000256" key="9">
    <source>
        <dbReference type="ARBA" id="ARBA00023209"/>
    </source>
</evidence>
<keyword evidence="3" id="KW-0444">Lipid biosynthesis</keyword>
<keyword evidence="8 12" id="KW-0472">Membrane</keyword>
<evidence type="ECO:0000256" key="10">
    <source>
        <dbReference type="ARBA" id="ARBA00023264"/>
    </source>
</evidence>
<dbReference type="InterPro" id="IPR004570">
    <property type="entry name" value="Phosphatidylglycerol_P_synth"/>
</dbReference>
<comment type="similarity">
    <text evidence="2 11">Belongs to the CDP-alcohol phosphatidyltransferase class-I family.</text>
</comment>
<evidence type="ECO:0000313" key="13">
    <source>
        <dbReference type="EMBL" id="OGG02871.1"/>
    </source>
</evidence>
<feature type="transmembrane region" description="Helical" evidence="12">
    <location>
        <begin position="114"/>
        <end position="133"/>
    </location>
</feature>
<keyword evidence="10" id="KW-1208">Phospholipid metabolism</keyword>
<dbReference type="PANTHER" id="PTHR14269">
    <property type="entry name" value="CDP-DIACYLGLYCEROL--GLYCEROL-3-PHOSPHATE 3-PHOSPHATIDYLTRANSFERASE-RELATED"/>
    <property type="match status" value="1"/>
</dbReference>
<dbReference type="GO" id="GO:0008444">
    <property type="term" value="F:CDP-diacylglycerol-glycerol-3-phosphate 3-phosphatidyltransferase activity"/>
    <property type="evidence" value="ECO:0007669"/>
    <property type="project" value="InterPro"/>
</dbReference>
<evidence type="ECO:0000256" key="1">
    <source>
        <dbReference type="ARBA" id="ARBA00004141"/>
    </source>
</evidence>
<organism evidence="13 14">
    <name type="scientific">Candidatus Glassbacteria bacterium RIFCSPLOWO2_12_FULL_58_11</name>
    <dbReference type="NCBI Taxonomy" id="1817867"/>
    <lineage>
        <taxon>Bacteria</taxon>
        <taxon>Candidatus Glassiibacteriota</taxon>
    </lineage>
</organism>
<sequence length="222" mass="25195">MATEPTGPGNCGKADLKMKHLPNSLTVLRILFAPVLYFLILESRSLGDYLLLYYLFVIAGLTDIYDGQLARSQQNITTFGKFLDPVADKLILAATLVPFYMLSTQVSAFRPVTLPILLILLGREVVVTLFRYYSMWTGNIFSASRLAKFKTAFQMFFIGSILVHMAHRRMIAEYPEFAYRWFDPIHVKLNQVVIFIVVGLSVVSALEYFARNLPALMKHSRA</sequence>
<keyword evidence="5 12" id="KW-0812">Transmembrane</keyword>
<evidence type="ECO:0008006" key="15">
    <source>
        <dbReference type="Google" id="ProtNLM"/>
    </source>
</evidence>
<name>A0A1F5YRL8_9BACT</name>
<comment type="caution">
    <text evidence="13">The sequence shown here is derived from an EMBL/GenBank/DDBJ whole genome shotgun (WGS) entry which is preliminary data.</text>
</comment>
<gene>
    <name evidence="13" type="ORF">A3F83_07750</name>
</gene>
<evidence type="ECO:0000256" key="12">
    <source>
        <dbReference type="SAM" id="Phobius"/>
    </source>
</evidence>
<feature type="transmembrane region" description="Helical" evidence="12">
    <location>
        <begin position="86"/>
        <end position="102"/>
    </location>
</feature>
<dbReference type="InterPro" id="IPR000462">
    <property type="entry name" value="CDP-OH_P_trans"/>
</dbReference>
<dbReference type="Pfam" id="PF01066">
    <property type="entry name" value="CDP-OH_P_transf"/>
    <property type="match status" value="1"/>
</dbReference>
<evidence type="ECO:0000256" key="6">
    <source>
        <dbReference type="ARBA" id="ARBA00022989"/>
    </source>
</evidence>
<comment type="subcellular location">
    <subcellularLocation>
        <location evidence="1">Membrane</location>
        <topology evidence="1">Multi-pass membrane protein</topology>
    </subcellularLocation>
</comment>
<dbReference type="PANTHER" id="PTHR14269:SF11">
    <property type="entry name" value="CDP-DIACYLGLYCEROL--GLYCEROL-3-PHOSPHATE 3-PHOSPHATIDYLTRANSFERASE"/>
    <property type="match status" value="1"/>
</dbReference>
<dbReference type="STRING" id="1817867.A3F83_07750"/>
<dbReference type="InterPro" id="IPR043130">
    <property type="entry name" value="CDP-OH_PTrfase_TM_dom"/>
</dbReference>
<accession>A0A1F5YRL8</accession>
<dbReference type="GO" id="GO:0016020">
    <property type="term" value="C:membrane"/>
    <property type="evidence" value="ECO:0007669"/>
    <property type="project" value="UniProtKB-SubCell"/>
</dbReference>
<proteinExistence type="inferred from homology"/>
<dbReference type="PROSITE" id="PS00379">
    <property type="entry name" value="CDP_ALCOHOL_P_TRANSF"/>
    <property type="match status" value="1"/>
</dbReference>
<dbReference type="AlphaFoldDB" id="A0A1F5YRL8"/>
<dbReference type="InterPro" id="IPR050324">
    <property type="entry name" value="CDP-alcohol_PTase-I"/>
</dbReference>
<evidence type="ECO:0000256" key="3">
    <source>
        <dbReference type="ARBA" id="ARBA00022516"/>
    </source>
</evidence>
<keyword evidence="7" id="KW-0443">Lipid metabolism</keyword>